<feature type="domain" description="Flavodoxin-like" evidence="3">
    <location>
        <begin position="75"/>
        <end position="250"/>
    </location>
</feature>
<dbReference type="PANTHER" id="PTHR30546">
    <property type="entry name" value="FLAVODOXIN-RELATED PROTEIN WRBA-RELATED"/>
    <property type="match status" value="1"/>
</dbReference>
<dbReference type="GO" id="GO:0010181">
    <property type="term" value="F:FMN binding"/>
    <property type="evidence" value="ECO:0007669"/>
    <property type="project" value="InterPro"/>
</dbReference>
<reference evidence="4 5" key="1">
    <citation type="submission" date="2018-11" db="EMBL/GenBank/DDBJ databases">
        <title>Genome assembly of Steccherinum ochraceum LE-BIN_3174, the white-rot fungus of the Steccherinaceae family (The Residual Polyporoid clade, Polyporales, Basidiomycota).</title>
        <authorList>
            <person name="Fedorova T.V."/>
            <person name="Glazunova O.A."/>
            <person name="Landesman E.O."/>
            <person name="Moiseenko K.V."/>
            <person name="Psurtseva N.V."/>
            <person name="Savinova O.S."/>
            <person name="Shakhova N.V."/>
            <person name="Tyazhelova T.V."/>
            <person name="Vasina D.V."/>
        </authorList>
    </citation>
    <scope>NUCLEOTIDE SEQUENCE [LARGE SCALE GENOMIC DNA]</scope>
    <source>
        <strain evidence="4 5">LE-BIN_3174</strain>
    </source>
</reference>
<dbReference type="PANTHER" id="PTHR30546:SF23">
    <property type="entry name" value="FLAVOPROTEIN-LIKE PROTEIN YCP4-RELATED"/>
    <property type="match status" value="1"/>
</dbReference>
<evidence type="ECO:0000256" key="2">
    <source>
        <dbReference type="SAM" id="MobiDB-lite"/>
    </source>
</evidence>
<dbReference type="OrthoDB" id="504689at2759"/>
<comment type="caution">
    <text evidence="4">The sequence shown here is derived from an EMBL/GenBank/DDBJ whole genome shotgun (WGS) entry which is preliminary data.</text>
</comment>
<dbReference type="InterPro" id="IPR010089">
    <property type="entry name" value="Flavoprotein_WrbA-like"/>
</dbReference>
<dbReference type="Pfam" id="PF03358">
    <property type="entry name" value="FMN_red"/>
    <property type="match status" value="1"/>
</dbReference>
<dbReference type="PROSITE" id="PS50902">
    <property type="entry name" value="FLAVODOXIN_LIKE"/>
    <property type="match status" value="1"/>
</dbReference>
<dbReference type="EMBL" id="RWJN01000202">
    <property type="protein sequence ID" value="TCD65033.1"/>
    <property type="molecule type" value="Genomic_DNA"/>
</dbReference>
<organism evidence="4 5">
    <name type="scientific">Steccherinum ochraceum</name>
    <dbReference type="NCBI Taxonomy" id="92696"/>
    <lineage>
        <taxon>Eukaryota</taxon>
        <taxon>Fungi</taxon>
        <taxon>Dikarya</taxon>
        <taxon>Basidiomycota</taxon>
        <taxon>Agaricomycotina</taxon>
        <taxon>Agaricomycetes</taxon>
        <taxon>Polyporales</taxon>
        <taxon>Steccherinaceae</taxon>
        <taxon>Steccherinum</taxon>
    </lineage>
</organism>
<evidence type="ECO:0000256" key="1">
    <source>
        <dbReference type="ARBA" id="ARBA00006961"/>
    </source>
</evidence>
<protein>
    <submittedName>
        <fullName evidence="4">Flavodoxin-like fold protein</fullName>
    </submittedName>
</protein>
<dbReference type="GO" id="GO:0003955">
    <property type="term" value="F:NAD(P)H dehydrogenase (quinone) activity"/>
    <property type="evidence" value="ECO:0007669"/>
    <property type="project" value="InterPro"/>
</dbReference>
<proteinExistence type="inferred from homology"/>
<name>A0A4R0RE84_9APHY</name>
<accession>A0A4R0RE84</accession>
<dbReference type="NCBIfam" id="NF002999">
    <property type="entry name" value="PRK03767.1"/>
    <property type="match status" value="1"/>
</dbReference>
<evidence type="ECO:0000313" key="4">
    <source>
        <dbReference type="EMBL" id="TCD65033.1"/>
    </source>
</evidence>
<dbReference type="Gene3D" id="3.40.50.360">
    <property type="match status" value="1"/>
</dbReference>
<dbReference type="SUPFAM" id="SSF52218">
    <property type="entry name" value="Flavoproteins"/>
    <property type="match status" value="1"/>
</dbReference>
<feature type="compositionally biased region" description="Low complexity" evidence="2">
    <location>
        <begin position="54"/>
        <end position="67"/>
    </location>
</feature>
<evidence type="ECO:0000259" key="3">
    <source>
        <dbReference type="PROSITE" id="PS50902"/>
    </source>
</evidence>
<dbReference type="GO" id="GO:0016020">
    <property type="term" value="C:membrane"/>
    <property type="evidence" value="ECO:0007669"/>
    <property type="project" value="TreeGrafter"/>
</dbReference>
<comment type="similarity">
    <text evidence="1">Belongs to the WrbA family.</text>
</comment>
<dbReference type="InterPro" id="IPR005025">
    <property type="entry name" value="FMN_Rdtase-like_dom"/>
</dbReference>
<dbReference type="AlphaFoldDB" id="A0A4R0RE84"/>
<dbReference type="InterPro" id="IPR029039">
    <property type="entry name" value="Flavoprotein-like_sf"/>
</dbReference>
<dbReference type="FunFam" id="3.40.50.360:FF:000001">
    <property type="entry name" value="NAD(P)H dehydrogenase (Quinone) FQR1-like"/>
    <property type="match status" value="1"/>
</dbReference>
<dbReference type="STRING" id="92696.A0A4R0RE84"/>
<keyword evidence="5" id="KW-1185">Reference proteome</keyword>
<gene>
    <name evidence="4" type="primary">PST2_1</name>
    <name evidence="4" type="ORF">EIP91_003312</name>
</gene>
<dbReference type="InterPro" id="IPR008254">
    <property type="entry name" value="Flavodoxin/NO_synth"/>
</dbReference>
<sequence>MLACLLADLEQHTAQSSPTAYAHHGLRYKSTLFKQRRAHSPLQRLSSQEKKPSASKPSSSSTVPAPASNKMAPKVAIVIYTMHGHLAKLAEAVKAGVEQAGGSTTIFQIEETLSESALAEKHAAPKPNYPVFTPAQLLEFDAFLFGIPTRYGNFPVQWKSFWDATGGHWVKGALTGKYAGVFISTGTLGGGQESTAIASISTFTHHGIIYVPLGYRDAFDILSNVDEVRGGSPWGSGTFAGARGGRNPSA</sequence>
<dbReference type="Proteomes" id="UP000292702">
    <property type="component" value="Unassembled WGS sequence"/>
</dbReference>
<feature type="region of interest" description="Disordered" evidence="2">
    <location>
        <begin position="37"/>
        <end position="67"/>
    </location>
</feature>
<dbReference type="NCBIfam" id="TIGR01755">
    <property type="entry name" value="flav_wrbA"/>
    <property type="match status" value="1"/>
</dbReference>
<evidence type="ECO:0000313" key="5">
    <source>
        <dbReference type="Proteomes" id="UP000292702"/>
    </source>
</evidence>